<feature type="domain" description="D-isomer specific 2-hydroxyacid dehydrogenase NAD-binding" evidence="4">
    <location>
        <begin position="180"/>
        <end position="372"/>
    </location>
</feature>
<dbReference type="AlphaFoldDB" id="A0A0E9NJ34"/>
<dbReference type="Pfam" id="PF02826">
    <property type="entry name" value="2-Hacid_dh_C"/>
    <property type="match status" value="1"/>
</dbReference>
<accession>A0A0E9NJ34</accession>
<evidence type="ECO:0000256" key="2">
    <source>
        <dbReference type="ARBA" id="ARBA00023027"/>
    </source>
</evidence>
<dbReference type="PANTHER" id="PTHR43333:SF1">
    <property type="entry name" value="D-ISOMER SPECIFIC 2-HYDROXYACID DEHYDROGENASE NAD-BINDING DOMAIN-CONTAINING PROTEIN"/>
    <property type="match status" value="1"/>
</dbReference>
<dbReference type="InterPro" id="IPR029753">
    <property type="entry name" value="D-isomer_DH_CS"/>
</dbReference>
<dbReference type="Proteomes" id="UP000033140">
    <property type="component" value="Unassembled WGS sequence"/>
</dbReference>
<dbReference type="GO" id="GO:0016491">
    <property type="term" value="F:oxidoreductase activity"/>
    <property type="evidence" value="ECO:0007669"/>
    <property type="project" value="UniProtKB-KW"/>
</dbReference>
<dbReference type="OMA" id="WHHGTDK"/>
<dbReference type="GO" id="GO:0051287">
    <property type="term" value="F:NAD binding"/>
    <property type="evidence" value="ECO:0007669"/>
    <property type="project" value="InterPro"/>
</dbReference>
<dbReference type="InterPro" id="IPR036291">
    <property type="entry name" value="NAD(P)-bd_dom_sf"/>
</dbReference>
<comment type="caution">
    <text evidence="5">The sequence shown here is derived from an EMBL/GenBank/DDBJ whole genome shotgun (WGS) entry which is preliminary data.</text>
</comment>
<dbReference type="InterPro" id="IPR006140">
    <property type="entry name" value="D-isomer_DH_NAD-bd"/>
</dbReference>
<dbReference type="FunFam" id="3.40.50.720:FF:000363">
    <property type="entry name" value="D-isomer specific 2-hydroxyacid dehydrogenase"/>
    <property type="match status" value="1"/>
</dbReference>
<proteinExistence type="predicted"/>
<dbReference type="PANTHER" id="PTHR43333">
    <property type="entry name" value="2-HACID_DH_C DOMAIN-CONTAINING PROTEIN"/>
    <property type="match status" value="1"/>
</dbReference>
<protein>
    <recommendedName>
        <fullName evidence="4">D-isomer specific 2-hydroxyacid dehydrogenase NAD-binding domain-containing protein</fullName>
    </recommendedName>
</protein>
<dbReference type="Gene3D" id="3.40.50.720">
    <property type="entry name" value="NAD(P)-binding Rossmann-like Domain"/>
    <property type="match status" value="2"/>
</dbReference>
<dbReference type="SUPFAM" id="SSF52283">
    <property type="entry name" value="Formate/glycerate dehydrogenase catalytic domain-like"/>
    <property type="match status" value="1"/>
</dbReference>
<evidence type="ECO:0000313" key="6">
    <source>
        <dbReference type="Proteomes" id="UP000033140"/>
    </source>
</evidence>
<reference evidence="5 6" key="2">
    <citation type="journal article" date="2014" name="J. Gen. Appl. Microbiol.">
        <title>The early diverging ascomycetous budding yeast Saitoella complicata has three histone deacetylases belonging to the Clr6, Hos2, and Rpd3 lineages.</title>
        <authorList>
            <person name="Nishida H."/>
            <person name="Matsumoto T."/>
            <person name="Kondo S."/>
            <person name="Hamamoto M."/>
            <person name="Yoshikawa H."/>
        </authorList>
    </citation>
    <scope>NUCLEOTIDE SEQUENCE [LARGE SCALE GENOMIC DNA]</scope>
    <source>
        <strain evidence="5 6">NRRL Y-17804</strain>
    </source>
</reference>
<dbReference type="SUPFAM" id="SSF51735">
    <property type="entry name" value="NAD(P)-binding Rossmann-fold domains"/>
    <property type="match status" value="1"/>
</dbReference>
<name>A0A0E9NJ34_SAICN</name>
<reference evidence="5 6" key="3">
    <citation type="journal article" date="2015" name="Genome Announc.">
        <title>Draft Genome Sequence of the Archiascomycetous Yeast Saitoella complicata.</title>
        <authorList>
            <person name="Yamauchi K."/>
            <person name="Kondo S."/>
            <person name="Hamamoto M."/>
            <person name="Takahashi Y."/>
            <person name="Ogura Y."/>
            <person name="Hayashi T."/>
            <person name="Nishida H."/>
        </authorList>
    </citation>
    <scope>NUCLEOTIDE SEQUENCE [LARGE SCALE GENOMIC DNA]</scope>
    <source>
        <strain evidence="5 6">NRRL Y-17804</strain>
    </source>
</reference>
<evidence type="ECO:0000256" key="3">
    <source>
        <dbReference type="SAM" id="MobiDB-lite"/>
    </source>
</evidence>
<dbReference type="STRING" id="698492.A0A0E9NJ34"/>
<keyword evidence="6" id="KW-1185">Reference proteome</keyword>
<evidence type="ECO:0000259" key="4">
    <source>
        <dbReference type="Pfam" id="PF02826"/>
    </source>
</evidence>
<gene>
    <name evidence="5" type="ORF">G7K_4004-t1</name>
</gene>
<feature type="region of interest" description="Disordered" evidence="3">
    <location>
        <begin position="250"/>
        <end position="270"/>
    </location>
</feature>
<sequence length="409" mass="44998">MAWRVQLCTGSSARHHQVNHVGYFYRLLGGWLTLTSLISDAAVTGSLPAKQRIPSTLISIHTMTASQEVLLITRPFSDDLIDRLRHAYPDLTVHSYPDAAPGQHSKEIPAEVWKETTVLLTLFTFPEPSQAPNLKWIQLYSAGANQIAHRPICTGTTIKITTASGVHGPQIGEWVLMTTLAHYHLFPHSIALKNESRWPEPPERMTMLRTTREVYKRTMGIAGYGSIGRNTARLAAAFGVRVLALTGSGKKSADTGYVPPGTGDPEGDIPEKWYSADQLNEFLSECDIVVLAVPLTEKTKHMISTKELEAMKSDALLVNVARGDVVDQDALINALKEKTIGGAALDVTQPEPLPSDSELYKLDNVILTPHVSGASNAYDERVVDITVENLRRLKDGKEVVNLFSREKGY</sequence>
<organism evidence="5 6">
    <name type="scientific">Saitoella complicata (strain BCRC 22490 / CBS 7301 / JCM 7358 / NBRC 10748 / NRRL Y-17804)</name>
    <dbReference type="NCBI Taxonomy" id="698492"/>
    <lineage>
        <taxon>Eukaryota</taxon>
        <taxon>Fungi</taxon>
        <taxon>Dikarya</taxon>
        <taxon>Ascomycota</taxon>
        <taxon>Taphrinomycotina</taxon>
        <taxon>Taphrinomycotina incertae sedis</taxon>
        <taxon>Saitoella</taxon>
    </lineage>
</organism>
<keyword evidence="1" id="KW-0560">Oxidoreductase</keyword>
<evidence type="ECO:0000256" key="1">
    <source>
        <dbReference type="ARBA" id="ARBA00023002"/>
    </source>
</evidence>
<keyword evidence="2" id="KW-0520">NAD</keyword>
<dbReference type="EMBL" id="BACD03000026">
    <property type="protein sequence ID" value="GAO49867.1"/>
    <property type="molecule type" value="Genomic_DNA"/>
</dbReference>
<reference evidence="5 6" key="1">
    <citation type="journal article" date="2011" name="J. Gen. Appl. Microbiol.">
        <title>Draft genome sequencing of the enigmatic yeast Saitoella complicata.</title>
        <authorList>
            <person name="Nishida H."/>
            <person name="Hamamoto M."/>
            <person name="Sugiyama J."/>
        </authorList>
    </citation>
    <scope>NUCLEOTIDE SEQUENCE [LARGE SCALE GENOMIC DNA]</scope>
    <source>
        <strain evidence="5 6">NRRL Y-17804</strain>
    </source>
</reference>
<evidence type="ECO:0000313" key="5">
    <source>
        <dbReference type="EMBL" id="GAO49867.1"/>
    </source>
</evidence>
<dbReference type="PROSITE" id="PS00671">
    <property type="entry name" value="D_2_HYDROXYACID_DH_3"/>
    <property type="match status" value="1"/>
</dbReference>